<dbReference type="AlphaFoldDB" id="A0A517ZGF2"/>
<evidence type="ECO:0000313" key="2">
    <source>
        <dbReference type="Proteomes" id="UP000319383"/>
    </source>
</evidence>
<dbReference type="EMBL" id="CP036276">
    <property type="protein sequence ID" value="QDU41550.1"/>
    <property type="molecule type" value="Genomic_DNA"/>
</dbReference>
<sequence length="105" mass="11362">MAAQNGPVHVSAALSELIQRRGYARTLGQAQLRTVWEEVAGADVAKQTRVTGINRGALQVEVSNSALLSELVSFGRPGLLRALREQQPELNIKDLKFRLNGGIGK</sequence>
<proteinExistence type="predicted"/>
<evidence type="ECO:0000313" key="1">
    <source>
        <dbReference type="EMBL" id="QDU41550.1"/>
    </source>
</evidence>
<dbReference type="OrthoDB" id="288111at2"/>
<protein>
    <recommendedName>
        <fullName evidence="3">DUF721 domain-containing protein</fullName>
    </recommendedName>
</protein>
<dbReference type="PANTHER" id="PTHR36456:SF1">
    <property type="entry name" value="UPF0232 PROTEIN SCO3875"/>
    <property type="match status" value="1"/>
</dbReference>
<dbReference type="KEGG" id="sdyn:Mal52_00030"/>
<gene>
    <name evidence="1" type="ORF">Mal52_00030</name>
</gene>
<dbReference type="InterPro" id="IPR007922">
    <property type="entry name" value="DciA-like"/>
</dbReference>
<accession>A0A517ZGF2</accession>
<keyword evidence="2" id="KW-1185">Reference proteome</keyword>
<organism evidence="1 2">
    <name type="scientific">Symmachiella dynata</name>
    <dbReference type="NCBI Taxonomy" id="2527995"/>
    <lineage>
        <taxon>Bacteria</taxon>
        <taxon>Pseudomonadati</taxon>
        <taxon>Planctomycetota</taxon>
        <taxon>Planctomycetia</taxon>
        <taxon>Planctomycetales</taxon>
        <taxon>Planctomycetaceae</taxon>
        <taxon>Symmachiella</taxon>
    </lineage>
</organism>
<name>A0A517ZGF2_9PLAN</name>
<evidence type="ECO:0008006" key="3">
    <source>
        <dbReference type="Google" id="ProtNLM"/>
    </source>
</evidence>
<dbReference type="Proteomes" id="UP000319383">
    <property type="component" value="Chromosome"/>
</dbReference>
<reference evidence="1 2" key="1">
    <citation type="submission" date="2019-02" db="EMBL/GenBank/DDBJ databases">
        <title>Deep-cultivation of Planctomycetes and their phenomic and genomic characterization uncovers novel biology.</title>
        <authorList>
            <person name="Wiegand S."/>
            <person name="Jogler M."/>
            <person name="Boedeker C."/>
            <person name="Pinto D."/>
            <person name="Vollmers J."/>
            <person name="Rivas-Marin E."/>
            <person name="Kohn T."/>
            <person name="Peeters S.H."/>
            <person name="Heuer A."/>
            <person name="Rast P."/>
            <person name="Oberbeckmann S."/>
            <person name="Bunk B."/>
            <person name="Jeske O."/>
            <person name="Meyerdierks A."/>
            <person name="Storesund J.E."/>
            <person name="Kallscheuer N."/>
            <person name="Luecker S."/>
            <person name="Lage O.M."/>
            <person name="Pohl T."/>
            <person name="Merkel B.J."/>
            <person name="Hornburger P."/>
            <person name="Mueller R.-W."/>
            <person name="Bruemmer F."/>
            <person name="Labrenz M."/>
            <person name="Spormann A.M."/>
            <person name="Op den Camp H."/>
            <person name="Overmann J."/>
            <person name="Amann R."/>
            <person name="Jetten M.S.M."/>
            <person name="Mascher T."/>
            <person name="Medema M.H."/>
            <person name="Devos D.P."/>
            <person name="Kaster A.-K."/>
            <person name="Ovreas L."/>
            <person name="Rohde M."/>
            <person name="Galperin M.Y."/>
            <person name="Jogler C."/>
        </authorList>
    </citation>
    <scope>NUCLEOTIDE SEQUENCE [LARGE SCALE GENOMIC DNA]</scope>
    <source>
        <strain evidence="1 2">Mal52</strain>
    </source>
</reference>
<dbReference type="RefSeq" id="WP_145373578.1">
    <property type="nucleotide sequence ID" value="NZ_CAXBED010000015.1"/>
</dbReference>
<dbReference type="PANTHER" id="PTHR36456">
    <property type="entry name" value="UPF0232 PROTEIN SCO3875"/>
    <property type="match status" value="1"/>
</dbReference>
<dbReference type="Pfam" id="PF05258">
    <property type="entry name" value="DciA"/>
    <property type="match status" value="1"/>
</dbReference>